<dbReference type="AlphaFoldDB" id="A0A0E9Q154"/>
<organism evidence="1">
    <name type="scientific">Anguilla anguilla</name>
    <name type="common">European freshwater eel</name>
    <name type="synonym">Muraena anguilla</name>
    <dbReference type="NCBI Taxonomy" id="7936"/>
    <lineage>
        <taxon>Eukaryota</taxon>
        <taxon>Metazoa</taxon>
        <taxon>Chordata</taxon>
        <taxon>Craniata</taxon>
        <taxon>Vertebrata</taxon>
        <taxon>Euteleostomi</taxon>
        <taxon>Actinopterygii</taxon>
        <taxon>Neopterygii</taxon>
        <taxon>Teleostei</taxon>
        <taxon>Anguilliformes</taxon>
        <taxon>Anguillidae</taxon>
        <taxon>Anguilla</taxon>
    </lineage>
</organism>
<accession>A0A0E9Q154</accession>
<evidence type="ECO:0000313" key="1">
    <source>
        <dbReference type="EMBL" id="JAH09838.1"/>
    </source>
</evidence>
<name>A0A0E9Q154_ANGAN</name>
<reference evidence="1" key="2">
    <citation type="journal article" date="2015" name="Fish Shellfish Immunol.">
        <title>Early steps in the European eel (Anguilla anguilla)-Vibrio vulnificus interaction in the gills: Role of the RtxA13 toxin.</title>
        <authorList>
            <person name="Callol A."/>
            <person name="Pajuelo D."/>
            <person name="Ebbesson L."/>
            <person name="Teles M."/>
            <person name="MacKenzie S."/>
            <person name="Amaro C."/>
        </authorList>
    </citation>
    <scope>NUCLEOTIDE SEQUENCE</scope>
</reference>
<dbReference type="EMBL" id="GBXM01098739">
    <property type="protein sequence ID" value="JAH09838.1"/>
    <property type="molecule type" value="Transcribed_RNA"/>
</dbReference>
<sequence>MILVFVSRCNVRFYLDSFFDFLFMFQMLD</sequence>
<protein>
    <submittedName>
        <fullName evidence="1">Uncharacterized protein</fullName>
    </submittedName>
</protein>
<proteinExistence type="predicted"/>
<reference evidence="1" key="1">
    <citation type="submission" date="2014-11" db="EMBL/GenBank/DDBJ databases">
        <authorList>
            <person name="Amaro Gonzalez C."/>
        </authorList>
    </citation>
    <scope>NUCLEOTIDE SEQUENCE</scope>
</reference>